<dbReference type="InterPro" id="IPR027417">
    <property type="entry name" value="P-loop_NTPase"/>
</dbReference>
<evidence type="ECO:0000256" key="4">
    <source>
        <dbReference type="ARBA" id="ARBA00022475"/>
    </source>
</evidence>
<evidence type="ECO:0000256" key="9">
    <source>
        <dbReference type="ARBA" id="ARBA00025157"/>
    </source>
</evidence>
<proteinExistence type="inferred from homology"/>
<dbReference type="Gene3D" id="3.40.50.300">
    <property type="entry name" value="P-loop containing nucleotide triphosphate hydrolases"/>
    <property type="match status" value="1"/>
</dbReference>
<gene>
    <name evidence="12" type="primary">ecfA3</name>
    <name evidence="12" type="ORF">BN1050_00679</name>
</gene>
<dbReference type="EMBL" id="LN483073">
    <property type="protein sequence ID" value="CEA00634.1"/>
    <property type="molecule type" value="Genomic_DNA"/>
</dbReference>
<keyword evidence="3 10" id="KW-0813">Transport</keyword>
<dbReference type="PROSITE" id="PS00211">
    <property type="entry name" value="ABC_TRANSPORTER_1"/>
    <property type="match status" value="1"/>
</dbReference>
<reference evidence="12" key="1">
    <citation type="submission" date="2014-07" db="EMBL/GenBank/DDBJ databases">
        <authorList>
            <person name="Urmite Genomes Urmite Genomes"/>
        </authorList>
    </citation>
    <scope>NUCLEOTIDE SEQUENCE</scope>
    <source>
        <strain evidence="12">13S34_air</strain>
    </source>
</reference>
<comment type="subcellular location">
    <subcellularLocation>
        <location evidence="1 10">Cell membrane</location>
        <topology evidence="1 10">Peripheral membrane protein</topology>
    </subcellularLocation>
</comment>
<comment type="function">
    <text evidence="9">Probably part of an ABC transporter complex. Responsible for energy coupling to the transport system.</text>
</comment>
<dbReference type="AlphaFoldDB" id="A0A078M334"/>
<dbReference type="GO" id="GO:0015087">
    <property type="term" value="F:cobalt ion transmembrane transporter activity"/>
    <property type="evidence" value="ECO:0007669"/>
    <property type="project" value="UniProtKB-ARBA"/>
</dbReference>
<dbReference type="GO" id="GO:0016887">
    <property type="term" value="F:ATP hydrolysis activity"/>
    <property type="evidence" value="ECO:0007669"/>
    <property type="project" value="InterPro"/>
</dbReference>
<evidence type="ECO:0000313" key="12">
    <source>
        <dbReference type="EMBL" id="CEA00634.1"/>
    </source>
</evidence>
<evidence type="ECO:0000256" key="2">
    <source>
        <dbReference type="ARBA" id="ARBA00005417"/>
    </source>
</evidence>
<dbReference type="SMART" id="SM00382">
    <property type="entry name" value="AAA"/>
    <property type="match status" value="1"/>
</dbReference>
<comment type="similarity">
    <text evidence="2 10">Belongs to the ABC transporter superfamily.</text>
</comment>
<evidence type="ECO:0000256" key="1">
    <source>
        <dbReference type="ARBA" id="ARBA00004202"/>
    </source>
</evidence>
<protein>
    <recommendedName>
        <fullName evidence="10">ABC transporter ATP-binding protein</fullName>
    </recommendedName>
</protein>
<dbReference type="CDD" id="cd03225">
    <property type="entry name" value="ABC_cobalt_CbiO_domain1"/>
    <property type="match status" value="1"/>
</dbReference>
<dbReference type="InterPro" id="IPR015856">
    <property type="entry name" value="ABC_transpr_CbiO/EcfA_su"/>
</dbReference>
<keyword evidence="8 10" id="KW-0472">Membrane</keyword>
<keyword evidence="5 10" id="KW-0547">Nucleotide-binding</keyword>
<dbReference type="GO" id="GO:0042626">
    <property type="term" value="F:ATPase-coupled transmembrane transporter activity"/>
    <property type="evidence" value="ECO:0007669"/>
    <property type="project" value="TreeGrafter"/>
</dbReference>
<dbReference type="PANTHER" id="PTHR43553">
    <property type="entry name" value="HEAVY METAL TRANSPORTER"/>
    <property type="match status" value="1"/>
</dbReference>
<accession>A0A078M334</accession>
<evidence type="ECO:0000259" key="11">
    <source>
        <dbReference type="PROSITE" id="PS50893"/>
    </source>
</evidence>
<dbReference type="NCBIfam" id="TIGR01166">
    <property type="entry name" value="cbiO"/>
    <property type="match status" value="1"/>
</dbReference>
<keyword evidence="4 10" id="KW-1003">Cell membrane</keyword>
<dbReference type="InterPro" id="IPR017871">
    <property type="entry name" value="ABC_transporter-like_CS"/>
</dbReference>
<dbReference type="GO" id="GO:0005524">
    <property type="term" value="F:ATP binding"/>
    <property type="evidence" value="ECO:0007669"/>
    <property type="project" value="UniProtKB-UniRule"/>
</dbReference>
<dbReference type="FunFam" id="3.40.50.300:FF:000224">
    <property type="entry name" value="Energy-coupling factor transporter ATP-binding protein EcfA"/>
    <property type="match status" value="1"/>
</dbReference>
<organism evidence="12">
    <name type="scientific">Metalysinibacillus saudimassiliensis</name>
    <dbReference type="NCBI Taxonomy" id="1461583"/>
    <lineage>
        <taxon>Bacteria</taxon>
        <taxon>Bacillati</taxon>
        <taxon>Bacillota</taxon>
        <taxon>Bacilli</taxon>
        <taxon>Bacillales</taxon>
        <taxon>Caryophanaceae</taxon>
        <taxon>Metalysinibacillus</taxon>
    </lineage>
</organism>
<dbReference type="Pfam" id="PF00005">
    <property type="entry name" value="ABC_tran"/>
    <property type="match status" value="1"/>
</dbReference>
<keyword evidence="7" id="KW-1278">Translocase</keyword>
<comment type="function">
    <text evidence="10">Part of an ABC transporter complex. Responsible for energy coupling to the transport system.</text>
</comment>
<dbReference type="InterPro" id="IPR005876">
    <property type="entry name" value="Co_trans_ATP-bd"/>
</dbReference>
<sequence length="277" mass="31018">MVNYFELDNISYRYPDGTEALTKLSLTIGQGERIALIGHNGAGKSTLFQQLNGILQPSSGDVRFNGKPMRYSKKELAHVRQSVGIVFQDPDAQLFSGNVKQDIAFGPTNLGWSKDKVHKQVNWAIKEAEIEALQDKPIHFLSLGQKKRVAIAGVLAMMPRILILDEPTAGLDHYYATQMLGLLKQLETDERTVLLSTHDTQLAYEWADRIVVLHEGTIIYDGNPYDVFYQDDLLQKAHLEKPWVFDVAATLGAPTPLPRTRAALKDFLNTTKNDSLL</sequence>
<evidence type="ECO:0000256" key="3">
    <source>
        <dbReference type="ARBA" id="ARBA00022448"/>
    </source>
</evidence>
<dbReference type="InterPro" id="IPR003439">
    <property type="entry name" value="ABC_transporter-like_ATP-bd"/>
</dbReference>
<name>A0A078M334_9BACL</name>
<dbReference type="InterPro" id="IPR003593">
    <property type="entry name" value="AAA+_ATPase"/>
</dbReference>
<dbReference type="PANTHER" id="PTHR43553:SF24">
    <property type="entry name" value="ENERGY-COUPLING FACTOR TRANSPORTER ATP-BINDING PROTEIN ECFA1"/>
    <property type="match status" value="1"/>
</dbReference>
<evidence type="ECO:0000256" key="7">
    <source>
        <dbReference type="ARBA" id="ARBA00022967"/>
    </source>
</evidence>
<dbReference type="InterPro" id="IPR050095">
    <property type="entry name" value="ECF_ABC_transporter_ATP-bd"/>
</dbReference>
<evidence type="ECO:0000256" key="8">
    <source>
        <dbReference type="ARBA" id="ARBA00023136"/>
    </source>
</evidence>
<dbReference type="SUPFAM" id="SSF52540">
    <property type="entry name" value="P-loop containing nucleoside triphosphate hydrolases"/>
    <property type="match status" value="1"/>
</dbReference>
<evidence type="ECO:0000256" key="10">
    <source>
        <dbReference type="RuleBase" id="RU364103"/>
    </source>
</evidence>
<feature type="domain" description="ABC transporter" evidence="11">
    <location>
        <begin position="5"/>
        <end position="240"/>
    </location>
</feature>
<evidence type="ECO:0000256" key="5">
    <source>
        <dbReference type="ARBA" id="ARBA00022741"/>
    </source>
</evidence>
<dbReference type="PATRIC" id="fig|1461583.4.peg.652"/>
<evidence type="ECO:0000256" key="6">
    <source>
        <dbReference type="ARBA" id="ARBA00022840"/>
    </source>
</evidence>
<dbReference type="HOGENOM" id="CLU_000604_1_22_9"/>
<dbReference type="GO" id="GO:0043190">
    <property type="term" value="C:ATP-binding cassette (ABC) transporter complex"/>
    <property type="evidence" value="ECO:0007669"/>
    <property type="project" value="TreeGrafter"/>
</dbReference>
<keyword evidence="6 10" id="KW-0067">ATP-binding</keyword>
<dbReference type="PROSITE" id="PS50893">
    <property type="entry name" value="ABC_TRANSPORTER_2"/>
    <property type="match status" value="1"/>
</dbReference>